<feature type="region of interest" description="Disordered" evidence="5">
    <location>
        <begin position="1"/>
        <end position="30"/>
    </location>
</feature>
<reference evidence="7" key="1">
    <citation type="submission" date="2020-07" db="EMBL/GenBank/DDBJ databases">
        <title>Huge and variable diversity of episymbiotic CPR bacteria and DPANN archaea in groundwater ecosystems.</title>
        <authorList>
            <person name="He C.Y."/>
            <person name="Keren R."/>
            <person name="Whittaker M."/>
            <person name="Farag I.F."/>
            <person name="Doudna J."/>
            <person name="Cate J.H.D."/>
            <person name="Banfield J.F."/>
        </authorList>
    </citation>
    <scope>NUCLEOTIDE SEQUENCE</scope>
    <source>
        <strain evidence="7">NC_groundwater_763_Ag_S-0.2um_68_21</strain>
    </source>
</reference>
<sequence>MRESEHEVRGAYLTPGIPGCGGVPEGGRPAPGDFEVEEIPLAPPGGAGDHLYLWIEKRGLPTLEAVRRLARLAGVPEGEAGYAGLKDARAVARQWISLRCGSDAEARLAGAEPGEGLRVLQAARGRAKLRRGALRGNRFSIRLVSVTPEGEQSARECLALLAARGVPNGFGPQRFGAHGHSAEAGLALAMGDHEAALAVLLGSARFRGEGMEGPDARLLEAARRFEAGDHAGALALYPSSWEAERRLLARLAGGAKPGQAVRAIPARERALYGSALQAAWFNACLALRLGRGLHDRLLPGDVAVSHLPGGSGKARRVGDPAQEAEVLLSFELSPAGPLAGEKMLEARGEPAAIEAEAARRLGFDPAGAAAGLARMGLRGARRAYRARLSELDIRREGEDLRLRFVLPPGAYATEVLREAAKHEPPLGARLGWTRGTIGQGDTGA</sequence>
<dbReference type="SUPFAM" id="SSF55120">
    <property type="entry name" value="Pseudouridine synthase"/>
    <property type="match status" value="1"/>
</dbReference>
<evidence type="ECO:0000313" key="7">
    <source>
        <dbReference type="EMBL" id="MBI3127727.1"/>
    </source>
</evidence>
<dbReference type="PIRSF" id="PIRSF037016">
    <property type="entry name" value="Pseudouridin_synth_euk_prd"/>
    <property type="match status" value="1"/>
</dbReference>
<dbReference type="EMBL" id="JACPUR010000019">
    <property type="protein sequence ID" value="MBI3127727.1"/>
    <property type="molecule type" value="Genomic_DNA"/>
</dbReference>
<evidence type="ECO:0000256" key="1">
    <source>
        <dbReference type="ARBA" id="ARBA00007953"/>
    </source>
</evidence>
<dbReference type="InterPro" id="IPR042214">
    <property type="entry name" value="TruD_catalytic"/>
</dbReference>
<comment type="caution">
    <text evidence="7">The sequence shown here is derived from an EMBL/GenBank/DDBJ whole genome shotgun (WGS) entry which is preliminary data.</text>
</comment>
<name>A0A932I0W2_UNCTE</name>
<evidence type="ECO:0000259" key="6">
    <source>
        <dbReference type="PROSITE" id="PS50984"/>
    </source>
</evidence>
<evidence type="ECO:0000313" key="8">
    <source>
        <dbReference type="Proteomes" id="UP000782312"/>
    </source>
</evidence>
<dbReference type="PANTHER" id="PTHR47811:SF1">
    <property type="entry name" value="TRNA PSEUDOURIDINE SYNTHASE D"/>
    <property type="match status" value="1"/>
</dbReference>
<keyword evidence="2 4" id="KW-0819">tRNA processing</keyword>
<evidence type="ECO:0000256" key="2">
    <source>
        <dbReference type="ARBA" id="ARBA00022694"/>
    </source>
</evidence>
<dbReference type="GO" id="GO:0003723">
    <property type="term" value="F:RNA binding"/>
    <property type="evidence" value="ECO:0007669"/>
    <property type="project" value="InterPro"/>
</dbReference>
<dbReference type="GO" id="GO:0005829">
    <property type="term" value="C:cytosol"/>
    <property type="evidence" value="ECO:0007669"/>
    <property type="project" value="TreeGrafter"/>
</dbReference>
<dbReference type="Gene3D" id="3.30.70.3160">
    <property type="match status" value="1"/>
</dbReference>
<evidence type="ECO:0000256" key="5">
    <source>
        <dbReference type="SAM" id="MobiDB-lite"/>
    </source>
</evidence>
<dbReference type="HAMAP" id="MF_01082">
    <property type="entry name" value="TruD"/>
    <property type="match status" value="1"/>
</dbReference>
<dbReference type="InterPro" id="IPR020103">
    <property type="entry name" value="PsdUridine_synth_cat_dom_sf"/>
</dbReference>
<protein>
    <recommendedName>
        <fullName evidence="4">tRNA pseudouridine synthase D</fullName>
        <ecNumber evidence="4">5.4.99.27</ecNumber>
    </recommendedName>
    <alternativeName>
        <fullName evidence="4">tRNA pseudouridine(13) synthase</fullName>
    </alternativeName>
    <alternativeName>
        <fullName evidence="4">tRNA pseudouridylate synthase D</fullName>
    </alternativeName>
    <alternativeName>
        <fullName evidence="4">tRNA-uridine isomerase D</fullName>
    </alternativeName>
</protein>
<accession>A0A932I0W2</accession>
<dbReference type="Pfam" id="PF01142">
    <property type="entry name" value="TruD"/>
    <property type="match status" value="1"/>
</dbReference>
<dbReference type="Proteomes" id="UP000782312">
    <property type="component" value="Unassembled WGS sequence"/>
</dbReference>
<dbReference type="InterPro" id="IPR050170">
    <property type="entry name" value="TruD_pseudoU_synthase"/>
</dbReference>
<gene>
    <name evidence="4 7" type="primary">truD</name>
    <name evidence="7" type="ORF">HYZ11_09005</name>
</gene>
<dbReference type="EC" id="5.4.99.27" evidence="4"/>
<comment type="catalytic activity">
    <reaction evidence="4">
        <text>uridine(13) in tRNA = pseudouridine(13) in tRNA</text>
        <dbReference type="Rhea" id="RHEA:42540"/>
        <dbReference type="Rhea" id="RHEA-COMP:10105"/>
        <dbReference type="Rhea" id="RHEA-COMP:10106"/>
        <dbReference type="ChEBI" id="CHEBI:65314"/>
        <dbReference type="ChEBI" id="CHEBI:65315"/>
        <dbReference type="EC" id="5.4.99.27"/>
    </reaction>
</comment>
<comment type="function">
    <text evidence="4">Responsible for synthesis of pseudouridine from uracil-13 in transfer RNAs.</text>
</comment>
<feature type="domain" description="TRUD" evidence="6">
    <location>
        <begin position="165"/>
        <end position="386"/>
    </location>
</feature>
<dbReference type="InterPro" id="IPR011760">
    <property type="entry name" value="PsdUridine_synth_TruD_insert"/>
</dbReference>
<dbReference type="PANTHER" id="PTHR47811">
    <property type="entry name" value="TRNA PSEUDOURIDINE SYNTHASE D"/>
    <property type="match status" value="1"/>
</dbReference>
<dbReference type="AlphaFoldDB" id="A0A932I0W2"/>
<evidence type="ECO:0000256" key="4">
    <source>
        <dbReference type="HAMAP-Rule" id="MF_01082"/>
    </source>
</evidence>
<evidence type="ECO:0000256" key="3">
    <source>
        <dbReference type="ARBA" id="ARBA00023235"/>
    </source>
</evidence>
<keyword evidence="3 4" id="KW-0413">Isomerase</keyword>
<organism evidence="7 8">
    <name type="scientific">Tectimicrobiota bacterium</name>
    <dbReference type="NCBI Taxonomy" id="2528274"/>
    <lineage>
        <taxon>Bacteria</taxon>
        <taxon>Pseudomonadati</taxon>
        <taxon>Nitrospinota/Tectimicrobiota group</taxon>
        <taxon>Candidatus Tectimicrobiota</taxon>
    </lineage>
</organism>
<dbReference type="CDD" id="cd01291">
    <property type="entry name" value="PseudoU_synth"/>
    <property type="match status" value="1"/>
</dbReference>
<feature type="active site" description="Nucleophile" evidence="4">
    <location>
        <position position="87"/>
    </location>
</feature>
<dbReference type="GO" id="GO:0031119">
    <property type="term" value="P:tRNA pseudouridine synthesis"/>
    <property type="evidence" value="ECO:0007669"/>
    <property type="project" value="UniProtKB-UniRule"/>
</dbReference>
<dbReference type="PROSITE" id="PS50984">
    <property type="entry name" value="TRUD"/>
    <property type="match status" value="1"/>
</dbReference>
<dbReference type="GO" id="GO:0160150">
    <property type="term" value="F:tRNA pseudouridine(13) synthase activity"/>
    <property type="evidence" value="ECO:0007669"/>
    <property type="project" value="UniProtKB-EC"/>
</dbReference>
<comment type="similarity">
    <text evidence="1 4">Belongs to the pseudouridine synthase TruD family.</text>
</comment>
<proteinExistence type="inferred from homology"/>
<dbReference type="Gene3D" id="3.30.2350.20">
    <property type="entry name" value="TruD, catalytic domain"/>
    <property type="match status" value="1"/>
</dbReference>
<dbReference type="InterPro" id="IPR001656">
    <property type="entry name" value="PsdUridine_synth_TruD"/>
</dbReference>
<dbReference type="Gene3D" id="1.10.1510.30">
    <property type="match status" value="1"/>
</dbReference>